<evidence type="ECO:0000256" key="11">
    <source>
        <dbReference type="ARBA" id="ARBA00023211"/>
    </source>
</evidence>
<dbReference type="Pfam" id="PF13733">
    <property type="entry name" value="Glyco_transf_7N"/>
    <property type="match status" value="1"/>
</dbReference>
<dbReference type="SUPFAM" id="SSF53448">
    <property type="entry name" value="Nucleotide-diphospho-sugar transferases"/>
    <property type="match status" value="1"/>
</dbReference>
<evidence type="ECO:0000313" key="14">
    <source>
        <dbReference type="EMBL" id="CAI9591648.1"/>
    </source>
</evidence>
<evidence type="ECO:0000256" key="4">
    <source>
        <dbReference type="ARBA" id="ARBA00022676"/>
    </source>
</evidence>
<dbReference type="InterPro" id="IPR029044">
    <property type="entry name" value="Nucleotide-diphossugar_trans"/>
</dbReference>
<keyword evidence="10" id="KW-0325">Glycoprotein</keyword>
<evidence type="ECO:0000256" key="5">
    <source>
        <dbReference type="ARBA" id="ARBA00022679"/>
    </source>
</evidence>
<keyword evidence="4" id="KW-0328">Glycosyltransferase</keyword>
<dbReference type="PRINTS" id="PR02050">
    <property type="entry name" value="B14GALTRFASE"/>
</dbReference>
<evidence type="ECO:0000256" key="6">
    <source>
        <dbReference type="ARBA" id="ARBA00022692"/>
    </source>
</evidence>
<dbReference type="Gene3D" id="3.90.550.10">
    <property type="entry name" value="Spore Coat Polysaccharide Biosynthesis Protein SpsA, Chain A"/>
    <property type="match status" value="1"/>
</dbReference>
<evidence type="ECO:0000259" key="13">
    <source>
        <dbReference type="Pfam" id="PF13733"/>
    </source>
</evidence>
<keyword evidence="5" id="KW-0808">Transferase</keyword>
<name>A0ABN9F827_9NEOB</name>
<keyword evidence="11" id="KW-0464">Manganese</keyword>
<evidence type="ECO:0000259" key="12">
    <source>
        <dbReference type="Pfam" id="PF02709"/>
    </source>
</evidence>
<keyword evidence="9" id="KW-0472">Membrane</keyword>
<keyword evidence="15" id="KW-1185">Reference proteome</keyword>
<comment type="similarity">
    <text evidence="3">Belongs to the glycosyltransferase 7 family.</text>
</comment>
<feature type="domain" description="Galactosyltransferase C-terminal" evidence="12">
    <location>
        <begin position="141"/>
        <end position="216"/>
    </location>
</feature>
<evidence type="ECO:0000256" key="2">
    <source>
        <dbReference type="ARBA" id="ARBA00004922"/>
    </source>
</evidence>
<keyword evidence="7" id="KW-0735">Signal-anchor</keyword>
<reference evidence="14" key="1">
    <citation type="submission" date="2023-05" db="EMBL/GenBank/DDBJ databases">
        <authorList>
            <person name="Stuckert A."/>
        </authorList>
    </citation>
    <scope>NUCLEOTIDE SEQUENCE</scope>
</reference>
<dbReference type="Pfam" id="PF02709">
    <property type="entry name" value="Glyco_transf_7C"/>
    <property type="match status" value="1"/>
</dbReference>
<evidence type="ECO:0008006" key="16">
    <source>
        <dbReference type="Google" id="ProtNLM"/>
    </source>
</evidence>
<evidence type="ECO:0000313" key="15">
    <source>
        <dbReference type="Proteomes" id="UP001162483"/>
    </source>
</evidence>
<protein>
    <recommendedName>
        <fullName evidence="16">Beta-1,4-galactosyltransferase</fullName>
    </recommendedName>
</protein>
<dbReference type="CDD" id="cd00899">
    <property type="entry name" value="b4GalT"/>
    <property type="match status" value="1"/>
</dbReference>
<comment type="caution">
    <text evidence="14">The sequence shown here is derived from an EMBL/GenBank/DDBJ whole genome shotgun (WGS) entry which is preliminary data.</text>
</comment>
<evidence type="ECO:0000256" key="3">
    <source>
        <dbReference type="ARBA" id="ARBA00005735"/>
    </source>
</evidence>
<keyword evidence="8" id="KW-1133">Transmembrane helix</keyword>
<comment type="subcellular location">
    <subcellularLocation>
        <location evidence="1">Golgi apparatus membrane</location>
        <topology evidence="1">Single-pass type II membrane protein</topology>
    </subcellularLocation>
</comment>
<accession>A0ABN9F827</accession>
<feature type="domain" description="Galactosyltransferase N-terminal" evidence="13">
    <location>
        <begin position="2"/>
        <end position="136"/>
    </location>
</feature>
<evidence type="ECO:0000256" key="8">
    <source>
        <dbReference type="ARBA" id="ARBA00022989"/>
    </source>
</evidence>
<evidence type="ECO:0000256" key="10">
    <source>
        <dbReference type="ARBA" id="ARBA00023180"/>
    </source>
</evidence>
<sequence>APVISPSAKGPIKVQLPKSLKLEDVIQENPNVTQGGRYEPPDCISKKKKKTAIIIPYRNREEHLKYLLYNLHPFLQRQHLNYGIYIIHQAGSFTFNRAKLMNVGFKEAMKDEDWDCLFFHDVDLIPEDDRNLYTCDKFPKHASVAMDKFNYSLPYKDYFGGVSALTPEQYEQLNGLSNNYWGWGGEDDDFSARIHFRGMNISRPSALVGRYKMIQHSRDKGNMINPQRYYLLRKAWGTWRQDGLNSLKYKLLSKELLPLYTNITVDIGTNRRAPL</sequence>
<feature type="non-terminal residue" evidence="14">
    <location>
        <position position="1"/>
    </location>
</feature>
<dbReference type="InterPro" id="IPR027995">
    <property type="entry name" value="Galactosyl_T_N"/>
</dbReference>
<organism evidence="14 15">
    <name type="scientific">Staurois parvus</name>
    <dbReference type="NCBI Taxonomy" id="386267"/>
    <lineage>
        <taxon>Eukaryota</taxon>
        <taxon>Metazoa</taxon>
        <taxon>Chordata</taxon>
        <taxon>Craniata</taxon>
        <taxon>Vertebrata</taxon>
        <taxon>Euteleostomi</taxon>
        <taxon>Amphibia</taxon>
        <taxon>Batrachia</taxon>
        <taxon>Anura</taxon>
        <taxon>Neobatrachia</taxon>
        <taxon>Ranoidea</taxon>
        <taxon>Ranidae</taxon>
        <taxon>Staurois</taxon>
    </lineage>
</organism>
<dbReference type="PANTHER" id="PTHR19300:SF34">
    <property type="entry name" value="BETA-1,4-GALACTOSYLTRANSFERASE"/>
    <property type="match status" value="1"/>
</dbReference>
<evidence type="ECO:0000256" key="7">
    <source>
        <dbReference type="ARBA" id="ARBA00022968"/>
    </source>
</evidence>
<dbReference type="EMBL" id="CATNWA010016309">
    <property type="protein sequence ID" value="CAI9591648.1"/>
    <property type="molecule type" value="Genomic_DNA"/>
</dbReference>
<dbReference type="InterPro" id="IPR027791">
    <property type="entry name" value="Galactosyl_T_C"/>
</dbReference>
<proteinExistence type="inferred from homology"/>
<dbReference type="PANTHER" id="PTHR19300">
    <property type="entry name" value="BETA-1,4-GALACTOSYLTRANSFERASE"/>
    <property type="match status" value="1"/>
</dbReference>
<dbReference type="Proteomes" id="UP001162483">
    <property type="component" value="Unassembled WGS sequence"/>
</dbReference>
<comment type="pathway">
    <text evidence="2">Protein modification; protein glycosylation.</text>
</comment>
<dbReference type="InterPro" id="IPR003859">
    <property type="entry name" value="Galactosyl_T"/>
</dbReference>
<evidence type="ECO:0000256" key="1">
    <source>
        <dbReference type="ARBA" id="ARBA00004323"/>
    </source>
</evidence>
<gene>
    <name evidence="14" type="ORF">SPARVUS_LOCUS11244788</name>
</gene>
<evidence type="ECO:0000256" key="9">
    <source>
        <dbReference type="ARBA" id="ARBA00023136"/>
    </source>
</evidence>
<keyword evidence="6" id="KW-0812">Transmembrane</keyword>